<gene>
    <name evidence="1" type="ORF">SAMN05660649_03263</name>
</gene>
<proteinExistence type="predicted"/>
<dbReference type="RefSeq" id="WP_092472499.1">
    <property type="nucleotide sequence ID" value="NZ_FOOX01000012.1"/>
</dbReference>
<dbReference type="Proteomes" id="UP000199337">
    <property type="component" value="Unassembled WGS sequence"/>
</dbReference>
<dbReference type="STRING" id="341036.SAMN05660649_03263"/>
<reference evidence="2" key="1">
    <citation type="submission" date="2016-10" db="EMBL/GenBank/DDBJ databases">
        <authorList>
            <person name="Varghese N."/>
            <person name="Submissions S."/>
        </authorList>
    </citation>
    <scope>NUCLEOTIDE SEQUENCE [LARGE SCALE GENOMIC DNA]</scope>
    <source>
        <strain evidence="2">DSM 17038</strain>
    </source>
</reference>
<evidence type="ECO:0000313" key="2">
    <source>
        <dbReference type="Proteomes" id="UP000199337"/>
    </source>
</evidence>
<dbReference type="AlphaFoldDB" id="A0A1I2W4R1"/>
<organism evidence="1 2">
    <name type="scientific">Desulfotruncus arcticus DSM 17038</name>
    <dbReference type="NCBI Taxonomy" id="1121424"/>
    <lineage>
        <taxon>Bacteria</taxon>
        <taxon>Bacillati</taxon>
        <taxon>Bacillota</taxon>
        <taxon>Clostridia</taxon>
        <taxon>Eubacteriales</taxon>
        <taxon>Desulfallaceae</taxon>
        <taxon>Desulfotruncus</taxon>
    </lineage>
</organism>
<name>A0A1I2W4R1_9FIRM</name>
<dbReference type="OrthoDB" id="2988649at2"/>
<dbReference type="EMBL" id="FOOX01000012">
    <property type="protein sequence ID" value="SFG94511.1"/>
    <property type="molecule type" value="Genomic_DNA"/>
</dbReference>
<sequence length="132" mass="15086">MLKDIIYDEFQDTVSELLLCNRSILDLLAKSQETNARLNKAIIKSVTSCGCLKINANKKKIPTDIPLEELKSLLESHLEGELCKYCREAIETEMGRTFFYLAALCNLLDLNMYDILLKEQKHIKTLGLYNLA</sequence>
<keyword evidence="2" id="KW-1185">Reference proteome</keyword>
<accession>A0A1I2W4R1</accession>
<evidence type="ECO:0000313" key="1">
    <source>
        <dbReference type="EMBL" id="SFG94511.1"/>
    </source>
</evidence>
<protein>
    <recommendedName>
        <fullName evidence="3">DUF1573 domain-containing protein</fullName>
    </recommendedName>
</protein>
<evidence type="ECO:0008006" key="3">
    <source>
        <dbReference type="Google" id="ProtNLM"/>
    </source>
</evidence>